<sequence>MTAWRLLRQHGYYTSYNDNARYYTLAEIPEFDEHGLWTYH</sequence>
<protein>
    <submittedName>
        <fullName evidence="1">Uncharacterized protein</fullName>
    </submittedName>
</protein>
<organism evidence="1">
    <name type="scientific">marine sediment metagenome</name>
    <dbReference type="NCBI Taxonomy" id="412755"/>
    <lineage>
        <taxon>unclassified sequences</taxon>
        <taxon>metagenomes</taxon>
        <taxon>ecological metagenomes</taxon>
    </lineage>
</organism>
<evidence type="ECO:0000313" key="1">
    <source>
        <dbReference type="EMBL" id="KKL93948.1"/>
    </source>
</evidence>
<dbReference type="AlphaFoldDB" id="A0A0F9G5G6"/>
<dbReference type="EMBL" id="LAZR01019056">
    <property type="protein sequence ID" value="KKL93948.1"/>
    <property type="molecule type" value="Genomic_DNA"/>
</dbReference>
<feature type="non-terminal residue" evidence="1">
    <location>
        <position position="40"/>
    </location>
</feature>
<accession>A0A0F9G5G6</accession>
<reference evidence="1" key="1">
    <citation type="journal article" date="2015" name="Nature">
        <title>Complex archaea that bridge the gap between prokaryotes and eukaryotes.</title>
        <authorList>
            <person name="Spang A."/>
            <person name="Saw J.H."/>
            <person name="Jorgensen S.L."/>
            <person name="Zaremba-Niedzwiedzka K."/>
            <person name="Martijn J."/>
            <person name="Lind A.E."/>
            <person name="van Eijk R."/>
            <person name="Schleper C."/>
            <person name="Guy L."/>
            <person name="Ettema T.J."/>
        </authorList>
    </citation>
    <scope>NUCLEOTIDE SEQUENCE</scope>
</reference>
<proteinExistence type="predicted"/>
<comment type="caution">
    <text evidence="1">The sequence shown here is derived from an EMBL/GenBank/DDBJ whole genome shotgun (WGS) entry which is preliminary data.</text>
</comment>
<name>A0A0F9G5G6_9ZZZZ</name>
<gene>
    <name evidence="1" type="ORF">LCGC14_1869560</name>
</gene>